<dbReference type="AlphaFoldDB" id="A0AAW3ZMY8"/>
<evidence type="ECO:0000313" key="1">
    <source>
        <dbReference type="EMBL" id="MBD8526004.1"/>
    </source>
</evidence>
<evidence type="ECO:0000313" key="2">
    <source>
        <dbReference type="Proteomes" id="UP000613768"/>
    </source>
</evidence>
<accession>A0AAW3ZMY8</accession>
<dbReference type="EMBL" id="JACYTR010000015">
    <property type="protein sequence ID" value="MBD8526004.1"/>
    <property type="molecule type" value="Genomic_DNA"/>
</dbReference>
<dbReference type="Proteomes" id="UP000613768">
    <property type="component" value="Unassembled WGS sequence"/>
</dbReference>
<proteinExistence type="predicted"/>
<organism evidence="1 2">
    <name type="scientific">Pseudomarimonas arenosa</name>
    <dbReference type="NCBI Taxonomy" id="2774145"/>
    <lineage>
        <taxon>Bacteria</taxon>
        <taxon>Pseudomonadati</taxon>
        <taxon>Pseudomonadota</taxon>
        <taxon>Gammaproteobacteria</taxon>
        <taxon>Lysobacterales</taxon>
        <taxon>Lysobacteraceae</taxon>
        <taxon>Pseudomarimonas</taxon>
    </lineage>
</organism>
<dbReference type="RefSeq" id="WP_192029423.1">
    <property type="nucleotide sequence ID" value="NZ_JACYTR010000015.1"/>
</dbReference>
<sequence>MRIRTQRGAALLALVLITVLGLIAFLVSDLVRHNPKRVAERSANEKLGQAREALIGHASRAWCAGTGNQALPYLPCPSGIDGQAPASCPGTAINRLPWSTIGTGPLTDAAGECFWFERGGTTAVVYAPGAAEGGQSRNPAAGGLCSSGSQASFLELGVPTSNDIRLTITESDIPKPTACRPPGGPGVPGNGNPACQAARDVFLSYLVFSPSPGANNCRTTGNNYRQECIDAAAAINNASPACSSQCVNAANAAMSAACRQNFQGASCRNIETDFGGC</sequence>
<protein>
    <recommendedName>
        <fullName evidence="3">Tfp pilus assembly protein PilX</fullName>
    </recommendedName>
</protein>
<evidence type="ECO:0008006" key="3">
    <source>
        <dbReference type="Google" id="ProtNLM"/>
    </source>
</evidence>
<keyword evidence="2" id="KW-1185">Reference proteome</keyword>
<comment type="caution">
    <text evidence="1">The sequence shown here is derived from an EMBL/GenBank/DDBJ whole genome shotgun (WGS) entry which is preliminary data.</text>
</comment>
<name>A0AAW3ZMY8_9GAMM</name>
<reference evidence="1 2" key="1">
    <citation type="submission" date="2020-09" db="EMBL/GenBank/DDBJ databases">
        <title>Pseudoxanthomonas sp. CAU 1598 isolated from sand of Yaerae Beach.</title>
        <authorList>
            <person name="Kim W."/>
        </authorList>
    </citation>
    <scope>NUCLEOTIDE SEQUENCE [LARGE SCALE GENOMIC DNA]</scope>
    <source>
        <strain evidence="1 2">CAU 1598</strain>
    </source>
</reference>
<gene>
    <name evidence="1" type="ORF">IFO71_09625</name>
</gene>